<dbReference type="Proteomes" id="UP001266305">
    <property type="component" value="Unassembled WGS sequence"/>
</dbReference>
<accession>A0ABQ9W4X3</accession>
<feature type="region of interest" description="Disordered" evidence="1">
    <location>
        <begin position="37"/>
        <end position="61"/>
    </location>
</feature>
<evidence type="ECO:0000313" key="2">
    <source>
        <dbReference type="EMBL" id="KAK2116500.1"/>
    </source>
</evidence>
<evidence type="ECO:0000256" key="1">
    <source>
        <dbReference type="SAM" id="MobiDB-lite"/>
    </source>
</evidence>
<organism evidence="2 3">
    <name type="scientific">Saguinus oedipus</name>
    <name type="common">Cotton-top tamarin</name>
    <name type="synonym">Oedipomidas oedipus</name>
    <dbReference type="NCBI Taxonomy" id="9490"/>
    <lineage>
        <taxon>Eukaryota</taxon>
        <taxon>Metazoa</taxon>
        <taxon>Chordata</taxon>
        <taxon>Craniata</taxon>
        <taxon>Vertebrata</taxon>
        <taxon>Euteleostomi</taxon>
        <taxon>Mammalia</taxon>
        <taxon>Eutheria</taxon>
        <taxon>Euarchontoglires</taxon>
        <taxon>Primates</taxon>
        <taxon>Haplorrhini</taxon>
        <taxon>Platyrrhini</taxon>
        <taxon>Cebidae</taxon>
        <taxon>Callitrichinae</taxon>
        <taxon>Saguinus</taxon>
    </lineage>
</organism>
<protein>
    <submittedName>
        <fullName evidence="2">Uncharacterized protein</fullName>
    </submittedName>
</protein>
<gene>
    <name evidence="2" type="ORF">P7K49_003386</name>
</gene>
<sequence length="80" mass="8308">MAQTRDGAGAPQLPRAPWGWSSVKAVVDMGLVAGTLIPGPTAWSQTEDARRGGAEEGLQESGAFLPRLLSRDCGAGWDAT</sequence>
<dbReference type="EMBL" id="JASSZA010000002">
    <property type="protein sequence ID" value="KAK2116500.1"/>
    <property type="molecule type" value="Genomic_DNA"/>
</dbReference>
<feature type="non-terminal residue" evidence="2">
    <location>
        <position position="1"/>
    </location>
</feature>
<keyword evidence="3" id="KW-1185">Reference proteome</keyword>
<reference evidence="2 3" key="1">
    <citation type="submission" date="2023-05" db="EMBL/GenBank/DDBJ databases">
        <title>B98-5 Cell Line De Novo Hybrid Assembly: An Optical Mapping Approach.</title>
        <authorList>
            <person name="Kananen K."/>
            <person name="Auerbach J.A."/>
            <person name="Kautto E."/>
            <person name="Blachly J.S."/>
        </authorList>
    </citation>
    <scope>NUCLEOTIDE SEQUENCE [LARGE SCALE GENOMIC DNA]</scope>
    <source>
        <strain evidence="2">B95-8</strain>
        <tissue evidence="2">Cell line</tissue>
    </source>
</reference>
<comment type="caution">
    <text evidence="2">The sequence shown here is derived from an EMBL/GenBank/DDBJ whole genome shotgun (WGS) entry which is preliminary data.</text>
</comment>
<proteinExistence type="predicted"/>
<evidence type="ECO:0000313" key="3">
    <source>
        <dbReference type="Proteomes" id="UP001266305"/>
    </source>
</evidence>
<name>A0ABQ9W4X3_SAGOE</name>